<proteinExistence type="predicted"/>
<dbReference type="AlphaFoldDB" id="A0A9X1MFM1"/>
<evidence type="ECO:0000259" key="1">
    <source>
        <dbReference type="SMART" id="SM00871"/>
    </source>
</evidence>
<reference evidence="2" key="1">
    <citation type="submission" date="2021-10" db="EMBL/GenBank/DDBJ databases">
        <title>Novel species in genus Arthrobacter.</title>
        <authorList>
            <person name="Liu Y."/>
        </authorList>
    </citation>
    <scope>NUCLEOTIDE SEQUENCE</scope>
    <source>
        <strain evidence="2">Zg-Y453</strain>
    </source>
</reference>
<dbReference type="SUPFAM" id="SSF55136">
    <property type="entry name" value="Probable bacterial effector-binding domain"/>
    <property type="match status" value="1"/>
</dbReference>
<dbReference type="Pfam" id="PF06445">
    <property type="entry name" value="GyrI-like"/>
    <property type="match status" value="1"/>
</dbReference>
<dbReference type="InterPro" id="IPR011256">
    <property type="entry name" value="Reg_factor_effector_dom_sf"/>
</dbReference>
<feature type="domain" description="AraC effector-binding" evidence="1">
    <location>
        <begin position="2"/>
        <end position="152"/>
    </location>
</feature>
<dbReference type="SMART" id="SM00871">
    <property type="entry name" value="AraC_E_bind"/>
    <property type="match status" value="1"/>
</dbReference>
<comment type="caution">
    <text evidence="2">The sequence shown here is derived from an EMBL/GenBank/DDBJ whole genome shotgun (WGS) entry which is preliminary data.</text>
</comment>
<gene>
    <name evidence="2" type="ORF">LJ757_11655</name>
</gene>
<organism evidence="2 3">
    <name type="scientific">Arthrobacter caoxuetaonis</name>
    <dbReference type="NCBI Taxonomy" id="2886935"/>
    <lineage>
        <taxon>Bacteria</taxon>
        <taxon>Bacillati</taxon>
        <taxon>Actinomycetota</taxon>
        <taxon>Actinomycetes</taxon>
        <taxon>Micrococcales</taxon>
        <taxon>Micrococcaceae</taxon>
        <taxon>Arthrobacter</taxon>
    </lineage>
</organism>
<dbReference type="Proteomes" id="UP001139158">
    <property type="component" value="Unassembled WGS sequence"/>
</dbReference>
<dbReference type="InterPro" id="IPR029442">
    <property type="entry name" value="GyrI-like"/>
</dbReference>
<dbReference type="RefSeq" id="WP_227896323.1">
    <property type="nucleotide sequence ID" value="NZ_CP099466.1"/>
</dbReference>
<dbReference type="InterPro" id="IPR010499">
    <property type="entry name" value="AraC_E-bd"/>
</dbReference>
<evidence type="ECO:0000313" key="2">
    <source>
        <dbReference type="EMBL" id="MCC3298457.1"/>
    </source>
</evidence>
<evidence type="ECO:0000313" key="3">
    <source>
        <dbReference type="Proteomes" id="UP001139158"/>
    </source>
</evidence>
<accession>A0A9X1MFM1</accession>
<sequence length="152" mass="16463">MTHIRITEHPEQATAAIRAQVAMAELADFFSHAFSDTMAVLQKQGVQPVGPPFGKYYGQPGVQVDVEAGFPVAGAIEPAGNVVPGELPAGRVVEATHIGPFDTLANTYADVESFFVQHKLKPSAVMWENYLADPETEQSPENARTQICWPVD</sequence>
<protein>
    <submittedName>
        <fullName evidence="2">GyrI-like domain-containing protein</fullName>
    </submittedName>
</protein>
<keyword evidence="3" id="KW-1185">Reference proteome</keyword>
<dbReference type="Gene3D" id="3.20.80.10">
    <property type="entry name" value="Regulatory factor, effector binding domain"/>
    <property type="match status" value="1"/>
</dbReference>
<name>A0A9X1MFM1_9MICC</name>
<dbReference type="EMBL" id="JAJFZV010000011">
    <property type="protein sequence ID" value="MCC3298457.1"/>
    <property type="molecule type" value="Genomic_DNA"/>
</dbReference>